<organism evidence="1 2">
    <name type="scientific">Actinobacillus pleuropneumoniae serotype 5b (strain L20)</name>
    <dbReference type="NCBI Taxonomy" id="416269"/>
    <lineage>
        <taxon>Bacteria</taxon>
        <taxon>Pseudomonadati</taxon>
        <taxon>Pseudomonadota</taxon>
        <taxon>Gammaproteobacteria</taxon>
        <taxon>Pasteurellales</taxon>
        <taxon>Pasteurellaceae</taxon>
        <taxon>Actinobacillus</taxon>
    </lineage>
</organism>
<dbReference type="EnsemblBacteria" id="ABN74781">
    <property type="protein sequence ID" value="ABN74781"/>
    <property type="gene ID" value="APL_1697"/>
</dbReference>
<protein>
    <submittedName>
        <fullName evidence="1">Uncharacterized protein</fullName>
    </submittedName>
</protein>
<dbReference type="eggNOG" id="ENOG502Z9XM">
    <property type="taxonomic scope" value="Bacteria"/>
</dbReference>
<dbReference type="AlphaFoldDB" id="A3N2Z5"/>
<evidence type="ECO:0000313" key="1">
    <source>
        <dbReference type="EMBL" id="ABN74781.1"/>
    </source>
</evidence>
<dbReference type="Proteomes" id="UP000001432">
    <property type="component" value="Chromosome"/>
</dbReference>
<name>A3N2Z5_ACTP2</name>
<dbReference type="EMBL" id="CP000569">
    <property type="protein sequence ID" value="ABN74781.1"/>
    <property type="molecule type" value="Genomic_DNA"/>
</dbReference>
<dbReference type="STRING" id="416269.APL_1697"/>
<accession>A3N2Z5</accession>
<sequence length="364" mass="43050">MKNNKRSICKKFLQIDRFLMITAEISRIAFESQANLDYDSFKFLNEDHAYETAQTYLHRIIRRTFRSSFANETTETENTWADQQRNSIRSKLHDWSNGINDWLGETDPNKPASASLRVMLDNQWNKHDRFSYKPRVRGKIRLPVLKKHVSVVFGDEDLENQARDKNHVGQNYRNLPRDRNYDSRQARNDNASIGLRWSNEIKRLGIESDLDGGLRSGGDIFGRLRLSKTWDITDNFGTRLEQIYRYGTNSKHYLRTNLENRYIDSENTFIMNHTFLQYTHDVDEETGWGNSFYRQHNFTPLKRLSYGIFMGGRFDKGYSKFNTYGPFISYRQPIFRNWVFIQPEISFYNDKTKIVTTSSIPLCV</sequence>
<dbReference type="KEGG" id="apl:APL_1697"/>
<dbReference type="HOGENOM" id="CLU_064884_0_0_6"/>
<reference evidence="1 2" key="1">
    <citation type="journal article" date="2008" name="J. Bacteriol.">
        <title>The complete genome sequence of Actinobacillus pleuropneumoniae L20 (serotype 5b).</title>
        <authorList>
            <person name="Foote S.J."/>
            <person name="Bosse J.T."/>
            <person name="Bouevitch A.B."/>
            <person name="Langford P.R."/>
            <person name="Young N.M."/>
            <person name="Nash J.H."/>
        </authorList>
    </citation>
    <scope>NUCLEOTIDE SEQUENCE [LARGE SCALE GENOMIC DNA]</scope>
    <source>
        <strain evidence="1 2">L20</strain>
    </source>
</reference>
<proteinExistence type="predicted"/>
<evidence type="ECO:0000313" key="2">
    <source>
        <dbReference type="Proteomes" id="UP000001432"/>
    </source>
</evidence>
<gene>
    <name evidence="1" type="ordered locus">APL_1697</name>
</gene>